<dbReference type="OrthoDB" id="3045590at2759"/>
<dbReference type="AlphaFoldDB" id="A0A067TD12"/>
<proteinExistence type="predicted"/>
<reference evidence="2" key="1">
    <citation type="journal article" date="2014" name="Proc. Natl. Acad. Sci. U.S.A.">
        <title>Extensive sampling of basidiomycete genomes demonstrates inadequacy of the white-rot/brown-rot paradigm for wood decay fungi.</title>
        <authorList>
            <person name="Riley R."/>
            <person name="Salamov A.A."/>
            <person name="Brown D.W."/>
            <person name="Nagy L.G."/>
            <person name="Floudas D."/>
            <person name="Held B.W."/>
            <person name="Levasseur A."/>
            <person name="Lombard V."/>
            <person name="Morin E."/>
            <person name="Otillar R."/>
            <person name="Lindquist E.A."/>
            <person name="Sun H."/>
            <person name="LaButti K.M."/>
            <person name="Schmutz J."/>
            <person name="Jabbour D."/>
            <person name="Luo H."/>
            <person name="Baker S.E."/>
            <person name="Pisabarro A.G."/>
            <person name="Walton J.D."/>
            <person name="Blanchette R.A."/>
            <person name="Henrissat B."/>
            <person name="Martin F."/>
            <person name="Cullen D."/>
            <person name="Hibbett D.S."/>
            <person name="Grigoriev I.V."/>
        </authorList>
    </citation>
    <scope>NUCLEOTIDE SEQUENCE [LARGE SCALE GENOMIC DNA]</scope>
    <source>
        <strain evidence="2">CBS 339.88</strain>
    </source>
</reference>
<accession>A0A067TD12</accession>
<dbReference type="EMBL" id="KL142371">
    <property type="protein sequence ID" value="KDR81095.1"/>
    <property type="molecule type" value="Genomic_DNA"/>
</dbReference>
<sequence>MSQSGSSQSSSSNSTAPVPYSREGILAAVRAESRERADALLEWLQASDNLHRRLIVGSKYSLGQHQSTPILKLHDDLLLRVFMLNADLLPVEVTDLDDDCGERDALNVTRGTSQVCKQWRELTINSPSLWGRCVDLKRLNQQEPHWRNEVMRRTGASFLHVRGSIVSLQLGIFFLDLLDTSWERIRALEVSLERFDAIITDPRWAVLQRPAPALQIFSLSLDSVVPNILPTPEAPIFGGHASLAKLVLSGCAGVLFKIPSSQFFQIRHLAIYGSFTIPELFKALSNMSRLEYLQVHQNPRTDTTPLTLPHIIFPRLLRLSLNSTLDSCLTMLEHMTVAPGSGLILYCPDEGGIQIENSTDRLSTVLCPYTQSFFDSHIVSKLSMKLTKDNFLFDCDADSSISRSPPRLFFSTESGPRRRLHPRIYDAIFAVFSSCQSIDVSDLFISLSPCDYTPASAGSMSFISSFSSVETLSTTAEFLDILLAKSNDKCLFLPLLKTVKYMSNTRDTTALDTIKNFLLQRQEAGVPVQLLIIEISRPPSVEARQLFEMFSGLRVIWVTFGRWSRRTWDQKDAEFYARLTRKVSNIKPFEF</sequence>
<dbReference type="SUPFAM" id="SSF52047">
    <property type="entry name" value="RNI-like"/>
    <property type="match status" value="1"/>
</dbReference>
<protein>
    <recommendedName>
        <fullName evidence="3">F-box domain-containing protein</fullName>
    </recommendedName>
</protein>
<organism evidence="1 2">
    <name type="scientific">Galerina marginata (strain CBS 339.88)</name>
    <dbReference type="NCBI Taxonomy" id="685588"/>
    <lineage>
        <taxon>Eukaryota</taxon>
        <taxon>Fungi</taxon>
        <taxon>Dikarya</taxon>
        <taxon>Basidiomycota</taxon>
        <taxon>Agaricomycotina</taxon>
        <taxon>Agaricomycetes</taxon>
        <taxon>Agaricomycetidae</taxon>
        <taxon>Agaricales</taxon>
        <taxon>Agaricineae</taxon>
        <taxon>Strophariaceae</taxon>
        <taxon>Galerina</taxon>
    </lineage>
</organism>
<dbReference type="HOGENOM" id="CLU_030662_0_0_1"/>
<dbReference type="InterPro" id="IPR032675">
    <property type="entry name" value="LRR_dom_sf"/>
</dbReference>
<gene>
    <name evidence="1" type="ORF">GALMADRAFT_1122341</name>
</gene>
<keyword evidence="2" id="KW-1185">Reference proteome</keyword>
<name>A0A067TD12_GALM3</name>
<dbReference type="Gene3D" id="3.80.10.10">
    <property type="entry name" value="Ribonuclease Inhibitor"/>
    <property type="match status" value="1"/>
</dbReference>
<evidence type="ECO:0008006" key="3">
    <source>
        <dbReference type="Google" id="ProtNLM"/>
    </source>
</evidence>
<evidence type="ECO:0000313" key="1">
    <source>
        <dbReference type="EMBL" id="KDR81095.1"/>
    </source>
</evidence>
<evidence type="ECO:0000313" key="2">
    <source>
        <dbReference type="Proteomes" id="UP000027222"/>
    </source>
</evidence>
<dbReference type="Proteomes" id="UP000027222">
    <property type="component" value="Unassembled WGS sequence"/>
</dbReference>